<dbReference type="InterPro" id="IPR035647">
    <property type="entry name" value="EFG_III/V"/>
</dbReference>
<protein>
    <recommendedName>
        <fullName evidence="11 12">Elongation factor 4</fullName>
        <shortName evidence="12">EF-4</shortName>
        <ecNumber evidence="11 12">3.6.5.n1</ecNumber>
    </recommendedName>
    <alternativeName>
        <fullName evidence="12">Ribosomal back-translocase LepA</fullName>
    </alternativeName>
</protein>
<dbReference type="PROSITE" id="PS51722">
    <property type="entry name" value="G_TR_2"/>
    <property type="match status" value="1"/>
</dbReference>
<keyword evidence="2 12" id="KW-1003">Cell membrane</keyword>
<dbReference type="CDD" id="cd03709">
    <property type="entry name" value="lepA_C"/>
    <property type="match status" value="1"/>
</dbReference>
<evidence type="ECO:0000256" key="9">
    <source>
        <dbReference type="ARBA" id="ARBA00057626"/>
    </source>
</evidence>
<dbReference type="GO" id="GO:0003924">
    <property type="term" value="F:GTPase activity"/>
    <property type="evidence" value="ECO:0007669"/>
    <property type="project" value="UniProtKB-UniRule"/>
</dbReference>
<gene>
    <name evidence="12" type="primary">lepA</name>
    <name evidence="14" type="ORF">COY93_01825</name>
</gene>
<dbReference type="Proteomes" id="UP000230973">
    <property type="component" value="Unassembled WGS sequence"/>
</dbReference>
<dbReference type="InterPro" id="IPR000640">
    <property type="entry name" value="EFG_V-like"/>
</dbReference>
<dbReference type="GO" id="GO:0003746">
    <property type="term" value="F:translation elongation factor activity"/>
    <property type="evidence" value="ECO:0007669"/>
    <property type="project" value="UniProtKB-UniRule"/>
</dbReference>
<dbReference type="Gene3D" id="2.40.30.10">
    <property type="entry name" value="Translation factors"/>
    <property type="match status" value="1"/>
</dbReference>
<dbReference type="GO" id="GO:0005886">
    <property type="term" value="C:plasma membrane"/>
    <property type="evidence" value="ECO:0007669"/>
    <property type="project" value="UniProtKB-SubCell"/>
</dbReference>
<keyword evidence="14" id="KW-0251">Elongation factor</keyword>
<organism evidence="14 15">
    <name type="scientific">Candidatus Uhrbacteria bacterium CG_4_10_14_0_8_um_filter_58_22</name>
    <dbReference type="NCBI Taxonomy" id="1975029"/>
    <lineage>
        <taxon>Bacteria</taxon>
        <taxon>Candidatus Uhriibacteriota</taxon>
    </lineage>
</organism>
<dbReference type="FunFam" id="3.30.70.870:FF:000004">
    <property type="entry name" value="Translation factor GUF1, mitochondrial"/>
    <property type="match status" value="1"/>
</dbReference>
<proteinExistence type="inferred from homology"/>
<dbReference type="FunFam" id="3.40.50.300:FF:000078">
    <property type="entry name" value="Elongation factor 4"/>
    <property type="match status" value="1"/>
</dbReference>
<dbReference type="SMART" id="SM00838">
    <property type="entry name" value="EFG_C"/>
    <property type="match status" value="1"/>
</dbReference>
<name>A0A2M7QBD8_9BACT</name>
<evidence type="ECO:0000313" key="15">
    <source>
        <dbReference type="Proteomes" id="UP000230973"/>
    </source>
</evidence>
<dbReference type="Pfam" id="PF00009">
    <property type="entry name" value="GTP_EFTU"/>
    <property type="match status" value="1"/>
</dbReference>
<dbReference type="NCBIfam" id="TIGR01393">
    <property type="entry name" value="lepA"/>
    <property type="match status" value="1"/>
</dbReference>
<evidence type="ECO:0000313" key="14">
    <source>
        <dbReference type="EMBL" id="PIY62930.1"/>
    </source>
</evidence>
<feature type="binding site" evidence="12">
    <location>
        <begin position="15"/>
        <end position="20"/>
    </location>
    <ligand>
        <name>GTP</name>
        <dbReference type="ChEBI" id="CHEBI:37565"/>
    </ligand>
</feature>
<dbReference type="FunFam" id="3.30.70.240:FF:000007">
    <property type="entry name" value="Translation factor GUF1, mitochondrial"/>
    <property type="match status" value="1"/>
</dbReference>
<keyword evidence="5 12" id="KW-0648">Protein biosynthesis</keyword>
<dbReference type="NCBIfam" id="TIGR00231">
    <property type="entry name" value="small_GTP"/>
    <property type="match status" value="1"/>
</dbReference>
<feature type="binding site" evidence="12">
    <location>
        <begin position="132"/>
        <end position="135"/>
    </location>
    <ligand>
        <name>GTP</name>
        <dbReference type="ChEBI" id="CHEBI:37565"/>
    </ligand>
</feature>
<dbReference type="SUPFAM" id="SSF54980">
    <property type="entry name" value="EF-G C-terminal domain-like"/>
    <property type="match status" value="2"/>
</dbReference>
<feature type="domain" description="Tr-type G" evidence="13">
    <location>
        <begin position="3"/>
        <end position="185"/>
    </location>
</feature>
<comment type="similarity">
    <text evidence="10">Belongs to the GTP-binding elongation factor family. LepA subfamily.</text>
</comment>
<dbReference type="FunFam" id="2.40.30.10:FF:000015">
    <property type="entry name" value="Translation factor GUF1, mitochondrial"/>
    <property type="match status" value="1"/>
</dbReference>
<evidence type="ECO:0000259" key="13">
    <source>
        <dbReference type="PROSITE" id="PS51722"/>
    </source>
</evidence>
<sequence length="604" mass="66881">MNSNIRNFCIIAHIDHGKSTLADRFLEYTGTVSKREMKSQILDQMDLERERGITIKLQPVRMNYRADDGEEYVLNLIDTPGHVDFTYEVSRSLAAVEGAVLLVDATQGVQAQTLANLYLALDENLTVIPVINKIDLPNARTDVVRDEIVNLLGCRPEEVLTASGKTGDGVREVLEAVVAKVPPPEGDTSAPLRALIFDSIYDSYKGVVAYVRVIDGAVRHGDRFRMVATQAGGEALEVGYFRPKMVRAESIETGETGYLVTGFKDIEQCRVGDTVTVDDFRERGVVSLAGYREVRPMVFAGIFPKEGNDYERLREAMHKLKLNDASLAFDPEHSAALGFGFRCGFLGMLHLEIVQERLRREHGMEIVVTLPSVAYEVSQTDGRLLVAKSPVELPDPSRISGIAEPWVKVDIVSPKDYLGAVMALAQEKRGVYTNTEYLMSGSSDASARAIIHYDLPLASILVDFYDKLKSASSGYASLSYELSGYRPADVVRLDILVNGDPAEALSMIVYRDAAQREGRRVTERLKETLPRQQFEIRIQASVGSKVVASSRIAPYRKDVTVGLYGGDVSRKQKLLEKQKKGKKRMGKGGRVDIPPEAYLAVLKR</sequence>
<dbReference type="PANTHER" id="PTHR43512">
    <property type="entry name" value="TRANSLATION FACTOR GUF1-RELATED"/>
    <property type="match status" value="1"/>
</dbReference>
<reference evidence="15" key="1">
    <citation type="submission" date="2017-09" db="EMBL/GenBank/DDBJ databases">
        <title>Depth-based differentiation of microbial function through sediment-hosted aquifers and enrichment of novel symbionts in the deep terrestrial subsurface.</title>
        <authorList>
            <person name="Probst A.J."/>
            <person name="Ladd B."/>
            <person name="Jarett J.K."/>
            <person name="Geller-Mcgrath D.E."/>
            <person name="Sieber C.M.K."/>
            <person name="Emerson J.B."/>
            <person name="Anantharaman K."/>
            <person name="Thomas B.C."/>
            <person name="Malmstrom R."/>
            <person name="Stieglmeier M."/>
            <person name="Klingl A."/>
            <person name="Woyke T."/>
            <person name="Ryan C.M."/>
            <person name="Banfield J.F."/>
        </authorList>
    </citation>
    <scope>NUCLEOTIDE SEQUENCE [LARGE SCALE GENOMIC DNA]</scope>
</reference>
<dbReference type="PRINTS" id="PR00315">
    <property type="entry name" value="ELONGATNFCT"/>
</dbReference>
<evidence type="ECO:0000256" key="10">
    <source>
        <dbReference type="ARBA" id="ARBA00061052"/>
    </source>
</evidence>
<dbReference type="InterPro" id="IPR027417">
    <property type="entry name" value="P-loop_NTPase"/>
</dbReference>
<evidence type="ECO:0000256" key="12">
    <source>
        <dbReference type="HAMAP-Rule" id="MF_00071"/>
    </source>
</evidence>
<evidence type="ECO:0000256" key="4">
    <source>
        <dbReference type="ARBA" id="ARBA00022801"/>
    </source>
</evidence>
<dbReference type="InterPro" id="IPR038363">
    <property type="entry name" value="LepA_C_sf"/>
</dbReference>
<dbReference type="CDD" id="cd16260">
    <property type="entry name" value="EF4_III"/>
    <property type="match status" value="1"/>
</dbReference>
<dbReference type="Pfam" id="PF00679">
    <property type="entry name" value="EFG_C"/>
    <property type="match status" value="1"/>
</dbReference>
<dbReference type="Pfam" id="PF06421">
    <property type="entry name" value="LepA_C"/>
    <property type="match status" value="1"/>
</dbReference>
<dbReference type="GO" id="GO:0005525">
    <property type="term" value="F:GTP binding"/>
    <property type="evidence" value="ECO:0007669"/>
    <property type="project" value="UniProtKB-UniRule"/>
</dbReference>
<keyword evidence="4 12" id="KW-0378">Hydrolase</keyword>
<dbReference type="GO" id="GO:0043022">
    <property type="term" value="F:ribosome binding"/>
    <property type="evidence" value="ECO:0007669"/>
    <property type="project" value="UniProtKB-UniRule"/>
</dbReference>
<dbReference type="SUPFAM" id="SSF52540">
    <property type="entry name" value="P-loop containing nucleoside triphosphate hydrolases"/>
    <property type="match status" value="1"/>
</dbReference>
<dbReference type="Gene3D" id="3.40.50.300">
    <property type="entry name" value="P-loop containing nucleotide triphosphate hydrolases"/>
    <property type="match status" value="1"/>
</dbReference>
<evidence type="ECO:0000256" key="11">
    <source>
        <dbReference type="ARBA" id="ARBA00066744"/>
    </source>
</evidence>
<dbReference type="FunFam" id="3.30.70.2570:FF:000001">
    <property type="entry name" value="Translation factor GUF1, mitochondrial"/>
    <property type="match status" value="1"/>
</dbReference>
<comment type="caution">
    <text evidence="14">The sequence shown here is derived from an EMBL/GenBank/DDBJ whole genome shotgun (WGS) entry which is preliminary data.</text>
</comment>
<dbReference type="Gene3D" id="3.30.70.240">
    <property type="match status" value="1"/>
</dbReference>
<evidence type="ECO:0000256" key="8">
    <source>
        <dbReference type="ARBA" id="ARBA00050293"/>
    </source>
</evidence>
<evidence type="ECO:0000256" key="3">
    <source>
        <dbReference type="ARBA" id="ARBA00022741"/>
    </source>
</evidence>
<comment type="catalytic activity">
    <reaction evidence="8 12">
        <text>GTP + H2O = GDP + phosphate + H(+)</text>
        <dbReference type="Rhea" id="RHEA:19669"/>
        <dbReference type="ChEBI" id="CHEBI:15377"/>
        <dbReference type="ChEBI" id="CHEBI:15378"/>
        <dbReference type="ChEBI" id="CHEBI:37565"/>
        <dbReference type="ChEBI" id="CHEBI:43474"/>
        <dbReference type="ChEBI" id="CHEBI:58189"/>
        <dbReference type="EC" id="3.6.5.n1"/>
    </reaction>
</comment>
<dbReference type="Gene3D" id="3.30.70.2570">
    <property type="entry name" value="Elongation factor 4, C-terminal domain"/>
    <property type="match status" value="1"/>
</dbReference>
<dbReference type="InterPro" id="IPR031157">
    <property type="entry name" value="G_TR_CS"/>
</dbReference>
<dbReference type="EC" id="3.6.5.n1" evidence="11 12"/>
<dbReference type="EMBL" id="PFLC01000023">
    <property type="protein sequence ID" value="PIY62930.1"/>
    <property type="molecule type" value="Genomic_DNA"/>
</dbReference>
<evidence type="ECO:0000256" key="7">
    <source>
        <dbReference type="ARBA" id="ARBA00023136"/>
    </source>
</evidence>
<dbReference type="InterPro" id="IPR013842">
    <property type="entry name" value="LepA_CTD"/>
</dbReference>
<dbReference type="HAMAP" id="MF_00071">
    <property type="entry name" value="LepA"/>
    <property type="match status" value="1"/>
</dbReference>
<dbReference type="CDD" id="cd01890">
    <property type="entry name" value="LepA"/>
    <property type="match status" value="1"/>
</dbReference>
<dbReference type="InterPro" id="IPR006297">
    <property type="entry name" value="EF-4"/>
</dbReference>
<comment type="similarity">
    <text evidence="1 12">Belongs to the TRAFAC class translation factor GTPase superfamily. Classic translation factor GTPase family. LepA subfamily.</text>
</comment>
<dbReference type="PANTHER" id="PTHR43512:SF4">
    <property type="entry name" value="TRANSLATION FACTOR GUF1 HOMOLOG, CHLOROPLASTIC"/>
    <property type="match status" value="1"/>
</dbReference>
<dbReference type="GO" id="GO:0045727">
    <property type="term" value="P:positive regulation of translation"/>
    <property type="evidence" value="ECO:0007669"/>
    <property type="project" value="UniProtKB-UniRule"/>
</dbReference>
<evidence type="ECO:0000256" key="1">
    <source>
        <dbReference type="ARBA" id="ARBA00005454"/>
    </source>
</evidence>
<keyword evidence="7 12" id="KW-0472">Membrane</keyword>
<evidence type="ECO:0000256" key="6">
    <source>
        <dbReference type="ARBA" id="ARBA00023134"/>
    </source>
</evidence>
<dbReference type="CDD" id="cd03699">
    <property type="entry name" value="EF4_II"/>
    <property type="match status" value="1"/>
</dbReference>
<keyword evidence="6 12" id="KW-0342">GTP-binding</keyword>
<dbReference type="PROSITE" id="PS00301">
    <property type="entry name" value="G_TR_1"/>
    <property type="match status" value="1"/>
</dbReference>
<comment type="subcellular location">
    <subcellularLocation>
        <location evidence="12">Cell membrane</location>
        <topology evidence="12">Peripheral membrane protein</topology>
        <orientation evidence="12">Cytoplasmic side</orientation>
    </subcellularLocation>
</comment>
<evidence type="ECO:0000256" key="2">
    <source>
        <dbReference type="ARBA" id="ARBA00022475"/>
    </source>
</evidence>
<comment type="function">
    <text evidence="9 12">Required for accurate and efficient protein synthesis under certain stress conditions. May act as a fidelity factor of the translation reaction, by catalyzing a one-codon backward translocation of tRNAs on improperly translocated ribosomes. Back-translocation proceeds from a post-translocation (POST) complex to a pre-translocation (PRE) complex, thus giving elongation factor G a second chance to translocate the tRNAs correctly. Binds to ribosomes in a GTP-dependent manner.</text>
</comment>
<dbReference type="InterPro" id="IPR000795">
    <property type="entry name" value="T_Tr_GTP-bd_dom"/>
</dbReference>
<keyword evidence="3 12" id="KW-0547">Nucleotide-binding</keyword>
<evidence type="ECO:0000256" key="5">
    <source>
        <dbReference type="ARBA" id="ARBA00022917"/>
    </source>
</evidence>
<accession>A0A2M7QBD8</accession>
<dbReference type="AlphaFoldDB" id="A0A2M7QBD8"/>
<dbReference type="InterPro" id="IPR035654">
    <property type="entry name" value="LepA_IV"/>
</dbReference>
<dbReference type="InterPro" id="IPR005225">
    <property type="entry name" value="Small_GTP-bd"/>
</dbReference>
<dbReference type="Gene3D" id="3.30.70.870">
    <property type="entry name" value="Elongation Factor G (Translational Gtpase), domain 3"/>
    <property type="match status" value="1"/>
</dbReference>